<proteinExistence type="predicted"/>
<accession>A0A9E7R0G4</accession>
<evidence type="ECO:0000313" key="2">
    <source>
        <dbReference type="Proteomes" id="UP001057580"/>
    </source>
</evidence>
<dbReference type="InterPro" id="IPR048925">
    <property type="entry name" value="RdfA"/>
</dbReference>
<dbReference type="Pfam" id="PF21811">
    <property type="entry name" value="RdfA"/>
    <property type="match status" value="1"/>
</dbReference>
<dbReference type="RefSeq" id="WP_260592399.1">
    <property type="nucleotide sequence ID" value="NZ_CP104003.1"/>
</dbReference>
<dbReference type="AlphaFoldDB" id="A0A9E7R0G4"/>
<protein>
    <submittedName>
        <fullName evidence="1">Uncharacterized protein</fullName>
    </submittedName>
</protein>
<name>A0A9E7R0G4_9EURY</name>
<reference evidence="1" key="1">
    <citation type="submission" date="2022-09" db="EMBL/GenBank/DDBJ databases">
        <title>Diverse halophilic archaea isolated from saline environments.</title>
        <authorList>
            <person name="Cui H.-L."/>
        </authorList>
    </citation>
    <scope>NUCLEOTIDE SEQUENCE</scope>
    <source>
        <strain evidence="1">ZS-35-S2</strain>
    </source>
</reference>
<dbReference type="GeneID" id="74943717"/>
<dbReference type="Proteomes" id="UP001057580">
    <property type="component" value="Chromosome"/>
</dbReference>
<dbReference type="KEGG" id="ssai:N0B31_14805"/>
<organism evidence="1 2">
    <name type="scientific">Salinirubellus salinus</name>
    <dbReference type="NCBI Taxonomy" id="1364945"/>
    <lineage>
        <taxon>Archaea</taxon>
        <taxon>Methanobacteriati</taxon>
        <taxon>Methanobacteriota</taxon>
        <taxon>Stenosarchaea group</taxon>
        <taxon>Halobacteria</taxon>
        <taxon>Halobacteriales</taxon>
        <taxon>Natronomonadaceae</taxon>
        <taxon>Salinirubellus</taxon>
    </lineage>
</organism>
<evidence type="ECO:0000313" key="1">
    <source>
        <dbReference type="EMBL" id="UWM53405.1"/>
    </source>
</evidence>
<keyword evidence="2" id="KW-1185">Reference proteome</keyword>
<dbReference type="EMBL" id="CP104003">
    <property type="protein sequence ID" value="UWM53405.1"/>
    <property type="molecule type" value="Genomic_DNA"/>
</dbReference>
<gene>
    <name evidence="1" type="ORF">N0B31_14805</name>
</gene>
<sequence length="213" mass="23478">MEDVDTDAAAPCECKLGRIAAAYGFQTIHDDLRRRWEAGEVSVRDLAGEFNRRVLRAAVEDAGRTFLDGEVANLYRLLTAEDVDAGSRTQARERLRQAGVPIDEVEASFVSHQTVYRHLVDCLDASQEASHPDADARVDAWRDRLQSLQTRTARVTGRGIDQLRNAGALDVGPVDVYVEVTVTCESCGRFYTLDELLTERACDCKSDGEGGLS</sequence>